<dbReference type="Pfam" id="PF00873">
    <property type="entry name" value="ACR_tran"/>
    <property type="match status" value="1"/>
</dbReference>
<dbReference type="AlphaFoldDB" id="A0A3N2DY96"/>
<dbReference type="Gene3D" id="3.30.70.1440">
    <property type="entry name" value="Multidrug efflux transporter AcrB pore domain"/>
    <property type="match status" value="1"/>
</dbReference>
<name>A0A3N2DY96_9GAMM</name>
<dbReference type="SUPFAM" id="SSF82714">
    <property type="entry name" value="Multidrug efflux transporter AcrB TolC docking domain, DN and DC subdomains"/>
    <property type="match status" value="2"/>
</dbReference>
<keyword evidence="1" id="KW-0812">Transmembrane</keyword>
<protein>
    <submittedName>
        <fullName evidence="2">Multidrug efflux pump subunit AcrB</fullName>
    </submittedName>
</protein>
<feature type="transmembrane region" description="Helical" evidence="1">
    <location>
        <begin position="360"/>
        <end position="379"/>
    </location>
</feature>
<dbReference type="EMBL" id="RKHR01000003">
    <property type="protein sequence ID" value="ROS04846.1"/>
    <property type="molecule type" value="Genomic_DNA"/>
</dbReference>
<feature type="transmembrane region" description="Helical" evidence="1">
    <location>
        <begin position="988"/>
        <end position="1011"/>
    </location>
</feature>
<gene>
    <name evidence="2" type="ORF">EDC56_0360</name>
</gene>
<feature type="transmembrane region" description="Helical" evidence="1">
    <location>
        <begin position="914"/>
        <end position="936"/>
    </location>
</feature>
<dbReference type="Gene3D" id="3.30.2090.10">
    <property type="entry name" value="Multidrug efflux transporter AcrB TolC docking domain, DN and DC subdomains"/>
    <property type="match status" value="2"/>
</dbReference>
<dbReference type="Gene3D" id="3.30.70.1320">
    <property type="entry name" value="Multidrug efflux transporter AcrB pore domain like"/>
    <property type="match status" value="1"/>
</dbReference>
<dbReference type="RefSeq" id="WP_123710810.1">
    <property type="nucleotide sequence ID" value="NZ_RKHR01000003.1"/>
</dbReference>
<organism evidence="2 3">
    <name type="scientific">Sinobacterium caligoides</name>
    <dbReference type="NCBI Taxonomy" id="933926"/>
    <lineage>
        <taxon>Bacteria</taxon>
        <taxon>Pseudomonadati</taxon>
        <taxon>Pseudomonadota</taxon>
        <taxon>Gammaproteobacteria</taxon>
        <taxon>Cellvibrionales</taxon>
        <taxon>Spongiibacteraceae</taxon>
        <taxon>Sinobacterium</taxon>
    </lineage>
</organism>
<evidence type="ECO:0000313" key="2">
    <source>
        <dbReference type="EMBL" id="ROS04846.1"/>
    </source>
</evidence>
<evidence type="ECO:0000313" key="3">
    <source>
        <dbReference type="Proteomes" id="UP000275394"/>
    </source>
</evidence>
<dbReference type="OrthoDB" id="9757940at2"/>
<feature type="transmembrane region" description="Helical" evidence="1">
    <location>
        <begin position="888"/>
        <end position="908"/>
    </location>
</feature>
<feature type="transmembrane region" description="Helical" evidence="1">
    <location>
        <begin position="862"/>
        <end position="881"/>
    </location>
</feature>
<keyword evidence="1" id="KW-1133">Transmembrane helix</keyword>
<feature type="transmembrane region" description="Helical" evidence="1">
    <location>
        <begin position="334"/>
        <end position="353"/>
    </location>
</feature>
<keyword evidence="3" id="KW-1185">Reference proteome</keyword>
<dbReference type="Gene3D" id="3.30.70.1430">
    <property type="entry name" value="Multidrug efflux transporter AcrB pore domain"/>
    <property type="match status" value="2"/>
</dbReference>
<accession>A0A3N2DY96</accession>
<dbReference type="Gene3D" id="1.20.1640.10">
    <property type="entry name" value="Multidrug efflux transporter AcrB transmembrane domain"/>
    <property type="match status" value="2"/>
</dbReference>
<keyword evidence="1" id="KW-0472">Membrane</keyword>
<feature type="transmembrane region" description="Helical" evidence="1">
    <location>
        <begin position="462"/>
        <end position="489"/>
    </location>
</feature>
<dbReference type="PANTHER" id="PTHR32063:SF18">
    <property type="entry name" value="CATION EFFLUX SYSTEM PROTEIN"/>
    <property type="match status" value="1"/>
</dbReference>
<dbReference type="InterPro" id="IPR001036">
    <property type="entry name" value="Acrflvin-R"/>
</dbReference>
<dbReference type="InterPro" id="IPR027463">
    <property type="entry name" value="AcrB_DN_DC_subdom"/>
</dbReference>
<proteinExistence type="predicted"/>
<feature type="transmembrane region" description="Helical" evidence="1">
    <location>
        <begin position="430"/>
        <end position="450"/>
    </location>
</feature>
<dbReference type="GO" id="GO:0005886">
    <property type="term" value="C:plasma membrane"/>
    <property type="evidence" value="ECO:0007669"/>
    <property type="project" value="TreeGrafter"/>
</dbReference>
<dbReference type="Proteomes" id="UP000275394">
    <property type="component" value="Unassembled WGS sequence"/>
</dbReference>
<feature type="transmembrane region" description="Helical" evidence="1">
    <location>
        <begin position="391"/>
        <end position="410"/>
    </location>
</feature>
<dbReference type="SUPFAM" id="SSF82693">
    <property type="entry name" value="Multidrug efflux transporter AcrB pore domain, PN1, PN2, PC1 and PC2 subdomains"/>
    <property type="match status" value="2"/>
</dbReference>
<feature type="transmembrane region" description="Helical" evidence="1">
    <location>
        <begin position="528"/>
        <end position="545"/>
    </location>
</feature>
<dbReference type="PRINTS" id="PR00702">
    <property type="entry name" value="ACRIFLAVINRP"/>
</dbReference>
<dbReference type="SUPFAM" id="SSF82866">
    <property type="entry name" value="Multidrug efflux transporter AcrB transmembrane domain"/>
    <property type="match status" value="2"/>
</dbReference>
<feature type="transmembrane region" description="Helical" evidence="1">
    <location>
        <begin position="963"/>
        <end position="982"/>
    </location>
</feature>
<sequence length="1030" mass="111937">MKLFLESPRMLILLVALLLVSGLGALKSLPRMEDPHLLNRFAIVTTTYPGASAERVEALVTEPVESELRRLSEIDEITSISRPGVSIISMMLKPGVTESTPVWSRARDHISDVAPNLPSGASVPSLNSDRGYAFTTLIALRWQGDSQSDIAILGRYARELESRLRVLPGSEYIELFGMPKEEVLVEVNADVASSLRLSSVAIAEAIQSADAKVAAGQIYGDRNQFQVELGGSLDTIERIREVPVITGSNGRVYRVGDLAEIRREVQYPPSDIASVEGRDSVVVAVRMDAETRITDWMQRVDNTVATLQADIPSNIAIDTIFDQRHYTESRLEELVGNILLGFTLVVIVLLVTLGWRSAIIVALSLPLTLMFTLSCMQYYGLPIHQMSVTGLVVALGIMVDNAIVMVESIAQKRQQGVARLTAVRQSLNHLWLPLLGSTMTTILAFLPIVLMPGSGGEFVGGIALSVIFSLIGSYLISHTIIASLAGSWLPEGQAVRRSWYQTGIELPKVSARFEALLAKSIARPKTSIGLALLLPLLGFVAAGQLTNQFFPPSDRDMFHIELYMSPQSSIIATRAMTEKLDEVMSEQQEIQSVSWFVGKSAPSFYYNLLPRQRGANYYAQAMVTAESFKAANRLIPLLQQRFDKQFPSAQVLVRKLEQGPPFNAPVEMRILGPNLDVLKTLGEEVQRVLLTTDNVIHTRATLQPGAPKIWLDVNEEASLMSGMKLTDLALQLQTNLHGILRGSVIEATELIPVRIRVGDKERKDLAALGDLSLPTVAGEKNSGVRLSALADLELRPSRGAIPHRDGQRVNVIEAYLRADVLPDSVLTAFKQKLAEQGFDLPAGYRLETGGESAKRADSINDLMTYVTVILVLLVAVLVLSFNSFKLGAIILMVAMQAAGLGLLCVYLSTYPFGFTVIIAVLGLIGLAINAAIVILAELESDERARAGDADAIVAAVMSCARHITSTTITTVGGFLPLILAGGGFWPPFAIAIAGGTVLTTILSFCFVPAAFKLSRRLNQYTYGSSRGQLT</sequence>
<dbReference type="GO" id="GO:0042910">
    <property type="term" value="F:xenobiotic transmembrane transporter activity"/>
    <property type="evidence" value="ECO:0007669"/>
    <property type="project" value="TreeGrafter"/>
</dbReference>
<reference evidence="2 3" key="1">
    <citation type="submission" date="2018-11" db="EMBL/GenBank/DDBJ databases">
        <title>Genomic Encyclopedia of Type Strains, Phase IV (KMG-IV): sequencing the most valuable type-strain genomes for metagenomic binning, comparative biology and taxonomic classification.</title>
        <authorList>
            <person name="Goeker M."/>
        </authorList>
    </citation>
    <scope>NUCLEOTIDE SEQUENCE [LARGE SCALE GENOMIC DNA]</scope>
    <source>
        <strain evidence="2 3">DSM 100316</strain>
    </source>
</reference>
<dbReference type="PANTHER" id="PTHR32063">
    <property type="match status" value="1"/>
</dbReference>
<evidence type="ECO:0000256" key="1">
    <source>
        <dbReference type="SAM" id="Phobius"/>
    </source>
</evidence>
<comment type="caution">
    <text evidence="2">The sequence shown here is derived from an EMBL/GenBank/DDBJ whole genome shotgun (WGS) entry which is preliminary data.</text>
</comment>